<evidence type="ECO:0000313" key="2">
    <source>
        <dbReference type="EMBL" id="TYH96011.1"/>
    </source>
</evidence>
<name>A0A5D2MWW2_GOSTO</name>
<dbReference type="AlphaFoldDB" id="A0A5D2MWW2"/>
<evidence type="ECO:0008006" key="4">
    <source>
        <dbReference type="Google" id="ProtNLM"/>
    </source>
</evidence>
<dbReference type="EMBL" id="CM017621">
    <property type="protein sequence ID" value="TYH96011.1"/>
    <property type="molecule type" value="Genomic_DNA"/>
</dbReference>
<gene>
    <name evidence="2" type="ORF">ES332_A12G148500v1</name>
</gene>
<protein>
    <recommendedName>
        <fullName evidence="4">Hydrophobic seed protein domain-containing protein</fullName>
    </recommendedName>
</protein>
<evidence type="ECO:0000313" key="3">
    <source>
        <dbReference type="Proteomes" id="UP000322667"/>
    </source>
</evidence>
<feature type="signal peptide" evidence="1">
    <location>
        <begin position="1"/>
        <end position="27"/>
    </location>
</feature>
<accession>A0A5D2MWW2</accession>
<reference evidence="2 3" key="1">
    <citation type="submission" date="2019-07" db="EMBL/GenBank/DDBJ databases">
        <title>WGS assembly of Gossypium tomentosum.</title>
        <authorList>
            <person name="Chen Z.J."/>
            <person name="Sreedasyam A."/>
            <person name="Ando A."/>
            <person name="Song Q."/>
            <person name="De L."/>
            <person name="Hulse-Kemp A."/>
            <person name="Ding M."/>
            <person name="Ye W."/>
            <person name="Kirkbride R."/>
            <person name="Jenkins J."/>
            <person name="Plott C."/>
            <person name="Lovell J."/>
            <person name="Lin Y.-M."/>
            <person name="Vaughn R."/>
            <person name="Liu B."/>
            <person name="Li W."/>
            <person name="Simpson S."/>
            <person name="Scheffler B."/>
            <person name="Saski C."/>
            <person name="Grover C."/>
            <person name="Hu G."/>
            <person name="Conover J."/>
            <person name="Carlson J."/>
            <person name="Shu S."/>
            <person name="Boston L."/>
            <person name="Williams M."/>
            <person name="Peterson D."/>
            <person name="Mcgee K."/>
            <person name="Jones D."/>
            <person name="Wendel J."/>
            <person name="Stelly D."/>
            <person name="Grimwood J."/>
            <person name="Schmutz J."/>
        </authorList>
    </citation>
    <scope>NUCLEOTIDE SEQUENCE [LARGE SCALE GENOMIC DNA]</scope>
    <source>
        <strain evidence="2">7179.01</strain>
    </source>
</reference>
<keyword evidence="3" id="KW-1185">Reference proteome</keyword>
<sequence>MASIYPMQLLLVIAGFILRLAIPLAASSSITTTSSQGEIKCDTCTPVVLPPPPPSPPKVIECPPPPAPPSYPPPLPPAPRCVLHVLHATYALHRAPDALHHRAMYVRFHQLQDLLLHSL</sequence>
<keyword evidence="1" id="KW-0732">Signal</keyword>
<proteinExistence type="predicted"/>
<dbReference type="Proteomes" id="UP000322667">
    <property type="component" value="Chromosome A12"/>
</dbReference>
<feature type="chain" id="PRO_5023119471" description="Hydrophobic seed protein domain-containing protein" evidence="1">
    <location>
        <begin position="28"/>
        <end position="119"/>
    </location>
</feature>
<evidence type="ECO:0000256" key="1">
    <source>
        <dbReference type="SAM" id="SignalP"/>
    </source>
</evidence>
<organism evidence="2 3">
    <name type="scientific">Gossypium tomentosum</name>
    <name type="common">Hawaiian cotton</name>
    <name type="synonym">Gossypium sandvicense</name>
    <dbReference type="NCBI Taxonomy" id="34277"/>
    <lineage>
        <taxon>Eukaryota</taxon>
        <taxon>Viridiplantae</taxon>
        <taxon>Streptophyta</taxon>
        <taxon>Embryophyta</taxon>
        <taxon>Tracheophyta</taxon>
        <taxon>Spermatophyta</taxon>
        <taxon>Magnoliopsida</taxon>
        <taxon>eudicotyledons</taxon>
        <taxon>Gunneridae</taxon>
        <taxon>Pentapetalae</taxon>
        <taxon>rosids</taxon>
        <taxon>malvids</taxon>
        <taxon>Malvales</taxon>
        <taxon>Malvaceae</taxon>
        <taxon>Malvoideae</taxon>
        <taxon>Gossypium</taxon>
    </lineage>
</organism>